<dbReference type="PANTHER" id="PTHR38601:SF1">
    <property type="entry name" value="HYDROGENASE-4 COMPONENT E"/>
    <property type="match status" value="1"/>
</dbReference>
<keyword evidence="3 6" id="KW-0812">Transmembrane</keyword>
<evidence type="ECO:0000256" key="4">
    <source>
        <dbReference type="ARBA" id="ARBA00022989"/>
    </source>
</evidence>
<keyword evidence="8" id="KW-1185">Reference proteome</keyword>
<feature type="transmembrane region" description="Helical" evidence="6">
    <location>
        <begin position="182"/>
        <end position="200"/>
    </location>
</feature>
<evidence type="ECO:0000256" key="1">
    <source>
        <dbReference type="ARBA" id="ARBA00004651"/>
    </source>
</evidence>
<feature type="transmembrane region" description="Helical" evidence="6">
    <location>
        <begin position="92"/>
        <end position="116"/>
    </location>
</feature>
<evidence type="ECO:0000313" key="8">
    <source>
        <dbReference type="Proteomes" id="UP000334340"/>
    </source>
</evidence>
<sequence length="219" mass="23407">MVAELFPKLVTLLSFTVLGAAFLLIVRRDLAGQVRLFAAQSLTLAILAAVVAAFTRSVELAGVAAVVALLKVWIIPRVLTRAVAKIGLQPAALPYLGTPATLVVCGGLVAIAFYVMAPVAASNPLPTAEAIPIAFAGVLIGFFVMVNRRRALTQILGFLMLENSIFLLALLATYGVPFIVEIGVFLDVLVAVLIMEVFVYRIKENFDSIEVDRLGRLKG</sequence>
<dbReference type="PANTHER" id="PTHR38601">
    <property type="entry name" value="HYDROGENASE-4 COMPONENT E"/>
    <property type="match status" value="1"/>
</dbReference>
<feature type="transmembrane region" description="Helical" evidence="6">
    <location>
        <begin position="158"/>
        <end position="176"/>
    </location>
</feature>
<evidence type="ECO:0000256" key="6">
    <source>
        <dbReference type="SAM" id="Phobius"/>
    </source>
</evidence>
<reference evidence="7 8" key="1">
    <citation type="submission" date="2019-07" db="EMBL/GenBank/DDBJ databases">
        <authorList>
            <person name="Cremers G."/>
        </authorList>
    </citation>
    <scope>NUCLEOTIDE SEQUENCE [LARGE SCALE GENOMIC DNA]</scope>
</reference>
<dbReference type="GO" id="GO:0005886">
    <property type="term" value="C:plasma membrane"/>
    <property type="evidence" value="ECO:0007669"/>
    <property type="project" value="UniProtKB-SubCell"/>
</dbReference>
<keyword evidence="7" id="KW-0560">Oxidoreductase</keyword>
<feature type="transmembrane region" description="Helical" evidence="6">
    <location>
        <begin position="60"/>
        <end position="80"/>
    </location>
</feature>
<dbReference type="AlphaFoldDB" id="A0A564ZK78"/>
<feature type="transmembrane region" description="Helical" evidence="6">
    <location>
        <begin position="6"/>
        <end position="25"/>
    </location>
</feature>
<proteinExistence type="predicted"/>
<feature type="transmembrane region" description="Helical" evidence="6">
    <location>
        <begin position="37"/>
        <end position="54"/>
    </location>
</feature>
<keyword evidence="5 6" id="KW-0472">Membrane</keyword>
<gene>
    <name evidence="7" type="primary">hyfE</name>
    <name evidence="7" type="ORF">MELA_02124</name>
</gene>
<name>A0A564ZK78_9BACT</name>
<organism evidence="7 8">
    <name type="scientific">Candidatus Methylomirabilis lanthanidiphila</name>
    <dbReference type="NCBI Taxonomy" id="2211376"/>
    <lineage>
        <taxon>Bacteria</taxon>
        <taxon>Candidatus Methylomirabilota</taxon>
        <taxon>Candidatus Methylomirabilia</taxon>
        <taxon>Candidatus Methylomirabilales</taxon>
        <taxon>Candidatus Methylomirabilaceae</taxon>
        <taxon>Candidatus Methylomirabilis</taxon>
    </lineage>
</organism>
<protein>
    <submittedName>
        <fullName evidence="7">Hydrogenase-4 component E</fullName>
        <ecNumber evidence="7">1.-.-.-</ecNumber>
    </submittedName>
</protein>
<comment type="subcellular location">
    <subcellularLocation>
        <location evidence="1">Cell membrane</location>
        <topology evidence="1">Multi-pass membrane protein</topology>
    </subcellularLocation>
</comment>
<evidence type="ECO:0000256" key="3">
    <source>
        <dbReference type="ARBA" id="ARBA00022692"/>
    </source>
</evidence>
<dbReference type="EC" id="1.-.-.-" evidence="7"/>
<dbReference type="InterPro" id="IPR038730">
    <property type="entry name" value="HyfE-like"/>
</dbReference>
<feature type="transmembrane region" description="Helical" evidence="6">
    <location>
        <begin position="128"/>
        <end position="146"/>
    </location>
</feature>
<dbReference type="GO" id="GO:0016491">
    <property type="term" value="F:oxidoreductase activity"/>
    <property type="evidence" value="ECO:0007669"/>
    <property type="project" value="UniProtKB-KW"/>
</dbReference>
<dbReference type="EMBL" id="CABIKM010000033">
    <property type="protein sequence ID" value="VUZ85739.1"/>
    <property type="molecule type" value="Genomic_DNA"/>
</dbReference>
<evidence type="ECO:0000313" key="7">
    <source>
        <dbReference type="EMBL" id="VUZ85739.1"/>
    </source>
</evidence>
<evidence type="ECO:0000256" key="5">
    <source>
        <dbReference type="ARBA" id="ARBA00023136"/>
    </source>
</evidence>
<evidence type="ECO:0000256" key="2">
    <source>
        <dbReference type="ARBA" id="ARBA00022475"/>
    </source>
</evidence>
<keyword evidence="2" id="KW-1003">Cell membrane</keyword>
<accession>A0A564ZK78</accession>
<keyword evidence="4 6" id="KW-1133">Transmembrane helix</keyword>
<dbReference type="Proteomes" id="UP000334340">
    <property type="component" value="Unassembled WGS sequence"/>
</dbReference>